<sequence>MVCLRNPNFVGTAAPTTAAPTTAAPTTAAPTTAAPQSSSLVAVLVTNSPVAAETELPPDVPAPAAAETRAPSSAPDDEETDLPTEVPTEESPNPTLFPTMSPTLLEEETRKPPTNLPTKKPTKLPTMKPTLNSELTFQLIGRGACVDSSSTPYDLIELSYGPNGTGGDIGSPSDCEQKCNALRLEGVVGMEYGEGKARGGTDSCRCLINSGYLSSIYQGVGNCPEYASLCNLRGGVGIVQDSSENIHLADGLVCYKDQDFSPVRKFAAGYSMA</sequence>
<evidence type="ECO:0000313" key="3">
    <source>
        <dbReference type="Proteomes" id="UP000266841"/>
    </source>
</evidence>
<evidence type="ECO:0000313" key="2">
    <source>
        <dbReference type="EMBL" id="EJK77517.1"/>
    </source>
</evidence>
<organism evidence="2 3">
    <name type="scientific">Thalassiosira oceanica</name>
    <name type="common">Marine diatom</name>
    <dbReference type="NCBI Taxonomy" id="159749"/>
    <lineage>
        <taxon>Eukaryota</taxon>
        <taxon>Sar</taxon>
        <taxon>Stramenopiles</taxon>
        <taxon>Ochrophyta</taxon>
        <taxon>Bacillariophyta</taxon>
        <taxon>Coscinodiscophyceae</taxon>
        <taxon>Thalassiosirophycidae</taxon>
        <taxon>Thalassiosirales</taxon>
        <taxon>Thalassiosiraceae</taxon>
        <taxon>Thalassiosira</taxon>
    </lineage>
</organism>
<dbReference type="AlphaFoldDB" id="K0TRB7"/>
<keyword evidence="3" id="KW-1185">Reference proteome</keyword>
<evidence type="ECO:0000256" key="1">
    <source>
        <dbReference type="SAM" id="MobiDB-lite"/>
    </source>
</evidence>
<feature type="region of interest" description="Disordered" evidence="1">
    <location>
        <begin position="1"/>
        <end position="36"/>
    </location>
</feature>
<name>K0TRB7_THAOC</name>
<protein>
    <submittedName>
        <fullName evidence="2">Uncharacterized protein</fullName>
    </submittedName>
</protein>
<accession>K0TRB7</accession>
<proteinExistence type="predicted"/>
<feature type="compositionally biased region" description="Low complexity" evidence="1">
    <location>
        <begin position="12"/>
        <end position="35"/>
    </location>
</feature>
<dbReference type="Proteomes" id="UP000266841">
    <property type="component" value="Unassembled WGS sequence"/>
</dbReference>
<feature type="compositionally biased region" description="Low complexity" evidence="1">
    <location>
        <begin position="112"/>
        <end position="128"/>
    </location>
</feature>
<feature type="region of interest" description="Disordered" evidence="1">
    <location>
        <begin position="53"/>
        <end position="128"/>
    </location>
</feature>
<feature type="compositionally biased region" description="Polar residues" evidence="1">
    <location>
        <begin position="90"/>
        <end position="102"/>
    </location>
</feature>
<comment type="caution">
    <text evidence="2">The sequence shown here is derived from an EMBL/GenBank/DDBJ whole genome shotgun (WGS) entry which is preliminary data.</text>
</comment>
<dbReference type="EMBL" id="AGNL01000767">
    <property type="protein sequence ID" value="EJK77517.1"/>
    <property type="molecule type" value="Genomic_DNA"/>
</dbReference>
<gene>
    <name evidence="2" type="ORF">THAOC_00649</name>
</gene>
<reference evidence="2 3" key="1">
    <citation type="journal article" date="2012" name="Genome Biol.">
        <title>Genome and low-iron response of an oceanic diatom adapted to chronic iron limitation.</title>
        <authorList>
            <person name="Lommer M."/>
            <person name="Specht M."/>
            <person name="Roy A.S."/>
            <person name="Kraemer L."/>
            <person name="Andreson R."/>
            <person name="Gutowska M.A."/>
            <person name="Wolf J."/>
            <person name="Bergner S.V."/>
            <person name="Schilhabel M.B."/>
            <person name="Klostermeier U.C."/>
            <person name="Beiko R.G."/>
            <person name="Rosenstiel P."/>
            <person name="Hippler M."/>
            <person name="Laroche J."/>
        </authorList>
    </citation>
    <scope>NUCLEOTIDE SEQUENCE [LARGE SCALE GENOMIC DNA]</scope>
    <source>
        <strain evidence="2 3">CCMP1005</strain>
    </source>
</reference>